<keyword evidence="7 9" id="KW-0472">Membrane</keyword>
<dbReference type="InterPro" id="IPR015943">
    <property type="entry name" value="WD40/YVTN_repeat-like_dom_sf"/>
</dbReference>
<sequence>MSTIQNGAPPSWKQFSFFDASPVKDVHDLASPPEIFKNTPEISVISPSSTGVLIADIYGSIHILNRDFESVKSWVAHVGGRVTHMVDGKGTLITIGEEESTNLPVLKVWDLTKSDKRLSAPLLLRSVKIQHGTRPHPVSCIALSASLSHLVIGLADGTVLMYRRLDQSLSESGGLTALPKPRVIFEAPSEPITGLGFCEPDPSDDNPHLYLFIVTTNRVLSYQVSGKSSGGAPTVVDDIGAGLGCAVTDWRAKNIVIARDEALYVCGTEGKGPSVAYEGHKSSIHTHLNYLVIVSPPFAPTAANPSATVRNFVARTPQSDRTDISKVTVFDLENKFVAYSGMFEEGARAVFSQWGHIFVLTNDGKLSRLEEKPTATKLEMIYRRNFYVLALNLASTQGLDESSVADIHRQYGDHLYSKGDYDGAMAQFVQTIGHLQPSYVIRKFLDAQRIHNLVTYLQDLHTLGLANSDHTTLLLNTYTKLKDVSRLDTFIKTESRRSISGDGDDDEPPFDLETAIRVCRQAGYFEHASYLAKKYKRHEDYLRIQVEDSANYKDALAYLRRLDSDATESNLARYGRIMLANLPDETTQLLIDICTGATAPSVDSEILPAPSASKAGAGPSYLSYLALNRGSQSDAPPSPSTATTRPGDVAVPQRPTRQRTGSFHDTPRSASPAPTGAAGSSTLTVKARIEKWPSPQQYFSHFVDNMEKFVVFLEAVAQRRWKQTVDEKPVTPTTATNGEDALESAPADALADKRDQIAVWNTLIELYLTLSERAENAGEKEKGNVLQGKALRVLNSESIPYDPTHALILCSTRNFTEGLVLLWEHFEMHEDVLRFWIDKAKEGGDSPAGAEASKRVIHHLKLYGPKHKLLYPLVLRFLTSNEVLLTRHTEDLKAILEEIEREGIMPPLAVIQVLSRNGVTSVGLVKEWLLSRVRESRDEIQMDRQLINSYREETKTKLKQVEELSDPDHPRVFHVTRCSACSGQLDLPSVHFMCNHSYHQRCLAENETECPNCARQHGMLREIRRNNERLAGQHDLFLSEVQEGGFNAVAGAFGRGVMRMTRASELSVS</sequence>
<keyword evidence="4 10" id="KW-0863">Zinc-finger</keyword>
<comment type="catalytic activity">
    <reaction evidence="9">
        <text>S-ubiquitinyl-[E2 ubiquitin-conjugating enzyme]-L-cysteine + [acceptor protein]-L-lysine = [E2 ubiquitin-conjugating enzyme]-L-cysteine + N(6)-ubiquitinyl-[acceptor protein]-L-lysine.</text>
        <dbReference type="EC" id="2.3.2.27"/>
    </reaction>
</comment>
<organism evidence="14 15">
    <name type="scientific">Schizopora paradoxa</name>
    <dbReference type="NCBI Taxonomy" id="27342"/>
    <lineage>
        <taxon>Eukaryota</taxon>
        <taxon>Fungi</taxon>
        <taxon>Dikarya</taxon>
        <taxon>Basidiomycota</taxon>
        <taxon>Agaricomycotina</taxon>
        <taxon>Agaricomycetes</taxon>
        <taxon>Hymenochaetales</taxon>
        <taxon>Schizoporaceae</taxon>
        <taxon>Schizopora</taxon>
    </lineage>
</organism>
<evidence type="ECO:0000256" key="10">
    <source>
        <dbReference type="PROSITE-ProRule" id="PRU00175"/>
    </source>
</evidence>
<dbReference type="EC" id="2.3.2.27" evidence="9"/>
<keyword evidence="9" id="KW-0926">Vacuole</keyword>
<dbReference type="GO" id="GO:0006886">
    <property type="term" value="P:intracellular protein transport"/>
    <property type="evidence" value="ECO:0007669"/>
    <property type="project" value="UniProtKB-UniRule"/>
</dbReference>
<dbReference type="SUPFAM" id="SSF101898">
    <property type="entry name" value="NHL repeat"/>
    <property type="match status" value="1"/>
</dbReference>
<dbReference type="GO" id="GO:0033263">
    <property type="term" value="C:CORVET complex"/>
    <property type="evidence" value="ECO:0007669"/>
    <property type="project" value="UniProtKB-UniRule"/>
</dbReference>
<dbReference type="Proteomes" id="UP000053477">
    <property type="component" value="Unassembled WGS sequence"/>
</dbReference>
<dbReference type="PANTHER" id="PTHR23323">
    <property type="entry name" value="VACUOLAR PROTEIN SORTING-ASSOCIATED PROTEIN"/>
    <property type="match status" value="1"/>
</dbReference>
<dbReference type="GO" id="GO:0007033">
    <property type="term" value="P:vacuole organization"/>
    <property type="evidence" value="ECO:0007669"/>
    <property type="project" value="TreeGrafter"/>
</dbReference>
<feature type="region of interest" description="Disordered" evidence="12">
    <location>
        <begin position="629"/>
        <end position="682"/>
    </location>
</feature>
<comment type="subunit">
    <text evidence="9">Component of the homotypic vacuole fusion and vacuole protein sorting (HOPS) complex. Component of the class C core vacuole/endosome tethering (CORVET) complex.</text>
</comment>
<dbReference type="SUPFAM" id="SSF57850">
    <property type="entry name" value="RING/U-box"/>
    <property type="match status" value="1"/>
</dbReference>
<name>A0A0H2RS95_9AGAM</name>
<dbReference type="GO" id="GO:0061630">
    <property type="term" value="F:ubiquitin protein ligase activity"/>
    <property type="evidence" value="ECO:0007669"/>
    <property type="project" value="UniProtKB-EC"/>
</dbReference>
<dbReference type="GO" id="GO:0000329">
    <property type="term" value="C:fungal-type vacuole membrane"/>
    <property type="evidence" value="ECO:0007669"/>
    <property type="project" value="UniProtKB-UniRule"/>
</dbReference>
<dbReference type="EMBL" id="KQ085937">
    <property type="protein sequence ID" value="KLO14890.1"/>
    <property type="molecule type" value="Genomic_DNA"/>
</dbReference>
<dbReference type="AlphaFoldDB" id="A0A0H2RS95"/>
<dbReference type="Pfam" id="PF12451">
    <property type="entry name" value="VPS11_C"/>
    <property type="match status" value="1"/>
</dbReference>
<dbReference type="PROSITE" id="PS50089">
    <property type="entry name" value="ZF_RING_2"/>
    <property type="match status" value="1"/>
</dbReference>
<protein>
    <recommendedName>
        <fullName evidence="9">E3 ubiquitin-protein ligase PEP5</fullName>
        <ecNumber evidence="9">2.3.2.27</ecNumber>
    </recommendedName>
</protein>
<dbReference type="GO" id="GO:0048284">
    <property type="term" value="P:organelle fusion"/>
    <property type="evidence" value="ECO:0007669"/>
    <property type="project" value="TreeGrafter"/>
</dbReference>
<dbReference type="OrthoDB" id="26184at2759"/>
<feature type="compositionally biased region" description="Low complexity" evidence="12">
    <location>
        <begin position="669"/>
        <end position="682"/>
    </location>
</feature>
<dbReference type="GO" id="GO:0006904">
    <property type="term" value="P:vesicle docking involved in exocytosis"/>
    <property type="evidence" value="ECO:0007669"/>
    <property type="project" value="TreeGrafter"/>
</dbReference>
<dbReference type="GO" id="GO:0007032">
    <property type="term" value="P:endosome organization"/>
    <property type="evidence" value="ECO:0007669"/>
    <property type="project" value="TreeGrafter"/>
</dbReference>
<accession>A0A0H2RS95</accession>
<gene>
    <name evidence="14" type="ORF">SCHPADRAFT_927552</name>
</gene>
<dbReference type="GO" id="GO:0008270">
    <property type="term" value="F:zinc ion binding"/>
    <property type="evidence" value="ECO:0007669"/>
    <property type="project" value="UniProtKB-KW"/>
</dbReference>
<evidence type="ECO:0000256" key="1">
    <source>
        <dbReference type="ARBA" id="ARBA00007070"/>
    </source>
</evidence>
<evidence type="ECO:0000256" key="4">
    <source>
        <dbReference type="ARBA" id="ARBA00022771"/>
    </source>
</evidence>
<dbReference type="PROSITE" id="PS50236">
    <property type="entry name" value="CHCR"/>
    <property type="match status" value="1"/>
</dbReference>
<dbReference type="CDD" id="cd16688">
    <property type="entry name" value="RING-H2_Vps11"/>
    <property type="match status" value="1"/>
</dbReference>
<dbReference type="Gene3D" id="2.130.10.10">
    <property type="entry name" value="YVTN repeat-like/Quinoprotein amine dehydrogenase"/>
    <property type="match status" value="1"/>
</dbReference>
<dbReference type="GO" id="GO:0030897">
    <property type="term" value="C:HOPS complex"/>
    <property type="evidence" value="ECO:0007669"/>
    <property type="project" value="UniProtKB-UniRule"/>
</dbReference>
<dbReference type="InterPro" id="IPR024763">
    <property type="entry name" value="VPS11_C"/>
</dbReference>
<dbReference type="Pfam" id="PF17122">
    <property type="entry name" value="zf-C3H2C3"/>
    <property type="match status" value="1"/>
</dbReference>
<evidence type="ECO:0000256" key="6">
    <source>
        <dbReference type="ARBA" id="ARBA00022927"/>
    </source>
</evidence>
<evidence type="ECO:0000256" key="7">
    <source>
        <dbReference type="ARBA" id="ARBA00023136"/>
    </source>
</evidence>
<evidence type="ECO:0000256" key="12">
    <source>
        <dbReference type="SAM" id="MobiDB-lite"/>
    </source>
</evidence>
<dbReference type="GO" id="GO:0030674">
    <property type="term" value="F:protein-macromolecule adaptor activity"/>
    <property type="evidence" value="ECO:0007669"/>
    <property type="project" value="TreeGrafter"/>
</dbReference>
<proteinExistence type="inferred from homology"/>
<comment type="subcellular location">
    <subcellularLocation>
        <location evidence="8">Endomembrane system</location>
        <topology evidence="8">Peripheral membrane protein</topology>
        <orientation evidence="8">Cytoplasmic side</orientation>
    </subcellularLocation>
    <subcellularLocation>
        <location evidence="9">Vacuole membrane</location>
        <topology evidence="9">Peripheral membrane protein</topology>
        <orientation evidence="9">Cytoplasmic side</orientation>
    </subcellularLocation>
</comment>
<dbReference type="Pfam" id="PF23356">
    <property type="entry name" value="TPR_PEP5_VPS11"/>
    <property type="match status" value="2"/>
</dbReference>
<dbReference type="InterPro" id="IPR000547">
    <property type="entry name" value="Clathrin_H-chain/VPS_repeat"/>
</dbReference>
<evidence type="ECO:0000256" key="3">
    <source>
        <dbReference type="ARBA" id="ARBA00022723"/>
    </source>
</evidence>
<evidence type="ECO:0000256" key="5">
    <source>
        <dbReference type="ARBA" id="ARBA00022833"/>
    </source>
</evidence>
<keyword evidence="6 9" id="KW-0653">Protein transport</keyword>
<dbReference type="InParanoid" id="A0A0H2RS95"/>
<dbReference type="InterPro" id="IPR016528">
    <property type="entry name" value="VPS11"/>
</dbReference>
<feature type="domain" description="RING-type" evidence="13">
    <location>
        <begin position="978"/>
        <end position="1013"/>
    </location>
</feature>
<keyword evidence="3" id="KW-0479">Metal-binding</keyword>
<evidence type="ECO:0000256" key="2">
    <source>
        <dbReference type="ARBA" id="ARBA00022448"/>
    </source>
</evidence>
<keyword evidence="2 9" id="KW-0813">Transport</keyword>
<dbReference type="Pfam" id="PF23341">
    <property type="entry name" value="PEP5_VPS11_N"/>
    <property type="match status" value="1"/>
</dbReference>
<dbReference type="InterPro" id="IPR057308">
    <property type="entry name" value="CHCR_PEP5_VPS11"/>
</dbReference>
<feature type="repeat" description="CHCR" evidence="11">
    <location>
        <begin position="428"/>
        <end position="587"/>
    </location>
</feature>
<dbReference type="FunCoup" id="A0A0H2RS95">
    <property type="interactions" value="241"/>
</dbReference>
<evidence type="ECO:0000313" key="14">
    <source>
        <dbReference type="EMBL" id="KLO14890.1"/>
    </source>
</evidence>
<keyword evidence="9" id="KW-0808">Transferase</keyword>
<evidence type="ECO:0000313" key="15">
    <source>
        <dbReference type="Proteomes" id="UP000053477"/>
    </source>
</evidence>
<evidence type="ECO:0000256" key="9">
    <source>
        <dbReference type="PIRNR" id="PIRNR007860"/>
    </source>
</evidence>
<evidence type="ECO:0000259" key="13">
    <source>
        <dbReference type="PROSITE" id="PS50089"/>
    </source>
</evidence>
<evidence type="ECO:0000256" key="11">
    <source>
        <dbReference type="PROSITE-ProRule" id="PRU01006"/>
    </source>
</evidence>
<dbReference type="InterPro" id="IPR057307">
    <property type="entry name" value="PEP5_VPS11_N"/>
</dbReference>
<keyword evidence="15" id="KW-1185">Reference proteome</keyword>
<evidence type="ECO:0000256" key="8">
    <source>
        <dbReference type="ARBA" id="ARBA00029433"/>
    </source>
</evidence>
<dbReference type="STRING" id="27342.A0A0H2RS95"/>
<comment type="similarity">
    <text evidence="1 9">Belongs to the VPS11 family.</text>
</comment>
<reference evidence="14 15" key="1">
    <citation type="submission" date="2015-04" db="EMBL/GenBank/DDBJ databases">
        <title>Complete genome sequence of Schizopora paradoxa KUC8140, a cosmopolitan wood degrader in East Asia.</title>
        <authorList>
            <consortium name="DOE Joint Genome Institute"/>
            <person name="Min B."/>
            <person name="Park H."/>
            <person name="Jang Y."/>
            <person name="Kim J.-J."/>
            <person name="Kim K.H."/>
            <person name="Pangilinan J."/>
            <person name="Lipzen A."/>
            <person name="Riley R."/>
            <person name="Grigoriev I.V."/>
            <person name="Spatafora J.W."/>
            <person name="Choi I.-G."/>
        </authorList>
    </citation>
    <scope>NUCLEOTIDE SEQUENCE [LARGE SCALE GENOMIC DNA]</scope>
    <source>
        <strain evidence="14 15">KUC8140</strain>
    </source>
</reference>
<keyword evidence="9" id="KW-0833">Ubl conjugation pathway</keyword>
<dbReference type="PANTHER" id="PTHR23323:SF24">
    <property type="entry name" value="VACUOLAR PROTEIN SORTING-ASSOCIATED PROTEIN 11 HOMOLOG"/>
    <property type="match status" value="1"/>
</dbReference>
<dbReference type="InterPro" id="IPR001841">
    <property type="entry name" value="Znf_RING"/>
</dbReference>
<keyword evidence="5" id="KW-0862">Zinc</keyword>
<dbReference type="PIRSF" id="PIRSF007860">
    <property type="entry name" value="VPS11"/>
    <property type="match status" value="1"/>
</dbReference>